<dbReference type="Gene3D" id="3.60.15.10">
    <property type="entry name" value="Ribonuclease Z/Hydroxyacylglutathione hydrolase-like"/>
    <property type="match status" value="2"/>
</dbReference>
<keyword evidence="7" id="KW-0479">Metal-binding</keyword>
<keyword evidence="10" id="KW-0862">Zinc</keyword>
<evidence type="ECO:0000259" key="12">
    <source>
        <dbReference type="Pfam" id="PF12706"/>
    </source>
</evidence>
<feature type="domain" description="tRNase Z endonuclease" evidence="13">
    <location>
        <begin position="7"/>
        <end position="67"/>
    </location>
</feature>
<dbReference type="Pfam" id="PF13691">
    <property type="entry name" value="Lactamase_B_4"/>
    <property type="match status" value="1"/>
</dbReference>
<comment type="similarity">
    <text evidence="3">Belongs to the RNase Z family.</text>
</comment>
<dbReference type="InterPro" id="IPR036866">
    <property type="entry name" value="RibonucZ/Hydroxyglut_hydro"/>
</dbReference>
<accession>A0A7S3V661</accession>
<sequence>MTASVKILTTSTIDSSPAILLISPNGHKTLINCGEGCQRSFLESNADRVRSVNQVCLTHIGYSATGGLPGMILTSADAAQASVEERNGIVGGLNIIGPAGLKDYVHSLRHFMRRDRFVLTLREGEYESTAKAGDGTNSRHGKGKKRKKAGTTSGDSEDMGLFGITSLPMKREIKTFYGKEDIHISSYIFTTSPIAGKFQIQKARNLKIPPGPMYSKLKAGEAVTYVHLDSGEEVTVTADQVLEGGSEGVAIALVYCPDEYVFDQLCGSDNKPNSWIEKLNRYKSSDPSKAALELIIHYTSKKLFNSEGYKSWMREFGKEVEHMTIHPLVENTYCGGNEELDGSPFRSGVMDAMQRSLLEADIYPNPILSVDSTKFEEKSECDLCIHQARPQLEYVIMPLAKKGIDKNTLPSEENTIHGFSTIDHDTIVKETKASGALEAATKVVESLQDGGKGSIQHSQLEGQLSDPNGCLIFTGTGSAIPCKHRNVTGIYVGMEDQSGIILDAGEGTLGQLIRSWKSTYKGTNDSAGDFIKSRIKNTKAAWISHPHADHHLGIIRFLTERNSILLHSDNHRISDDDRIALIASPSLLRFLDEYSKVDPTIYYGYIPVDCRDTISDRENPVASFLNRELGITRCVSVPVSHCYHSYAVVLDGTSFGRLVYSGDCRPSDRLTEEGHGADILIHEATFENGMEEEAVLKMHSTVGEALSVAKRMNAKSCILTHFSQRYPRIPPLREEDSNLPFPVAFAFDFMRATPSNINIAANLTSALSLLFPENDLEDEEALEATKNEAKRKAQEILGEPGLFASKIQCN</sequence>
<dbReference type="PANTHER" id="PTHR12553:SF49">
    <property type="entry name" value="ZINC PHOSPHODIESTERASE ELAC PROTEIN 2"/>
    <property type="match status" value="1"/>
</dbReference>
<keyword evidence="9" id="KW-0378">Hydrolase</keyword>
<dbReference type="GO" id="GO:0042781">
    <property type="term" value="F:3'-tRNA processing endoribonuclease activity"/>
    <property type="evidence" value="ECO:0007669"/>
    <property type="project" value="UniProtKB-EC"/>
</dbReference>
<evidence type="ECO:0000256" key="1">
    <source>
        <dbReference type="ARBA" id="ARBA00000402"/>
    </source>
</evidence>
<feature type="compositionally biased region" description="Basic residues" evidence="11">
    <location>
        <begin position="139"/>
        <end position="149"/>
    </location>
</feature>
<comment type="catalytic activity">
    <reaction evidence="1">
        <text>Endonucleolytic cleavage of RNA, removing extra 3' nucleotides from tRNA precursor, generating 3' termini of tRNAs. A 3'-hydroxy group is left at the tRNA terminus and a 5'-phosphoryl group is left at the trailer molecule.</text>
        <dbReference type="EC" id="3.1.26.11"/>
    </reaction>
</comment>
<name>A0A7S3V661_9STRA</name>
<dbReference type="SUPFAM" id="SSF56281">
    <property type="entry name" value="Metallo-hydrolase/oxidoreductase"/>
    <property type="match status" value="2"/>
</dbReference>
<dbReference type="InterPro" id="IPR027794">
    <property type="entry name" value="tRNase_Z_dom"/>
</dbReference>
<evidence type="ECO:0000256" key="6">
    <source>
        <dbReference type="ARBA" id="ARBA00022722"/>
    </source>
</evidence>
<evidence type="ECO:0000313" key="14">
    <source>
        <dbReference type="EMBL" id="CAE0458930.1"/>
    </source>
</evidence>
<reference evidence="14" key="1">
    <citation type="submission" date="2021-01" db="EMBL/GenBank/DDBJ databases">
        <authorList>
            <person name="Corre E."/>
            <person name="Pelletier E."/>
            <person name="Niang G."/>
            <person name="Scheremetjew M."/>
            <person name="Finn R."/>
            <person name="Kale V."/>
            <person name="Holt S."/>
            <person name="Cochrane G."/>
            <person name="Meng A."/>
            <person name="Brown T."/>
            <person name="Cohen L."/>
        </authorList>
    </citation>
    <scope>NUCLEOTIDE SEQUENCE</scope>
    <source>
        <strain evidence="14">MM31A-1</strain>
    </source>
</reference>
<dbReference type="GO" id="GO:1990180">
    <property type="term" value="P:mitochondrial tRNA 3'-end processing"/>
    <property type="evidence" value="ECO:0007669"/>
    <property type="project" value="TreeGrafter"/>
</dbReference>
<organism evidence="14">
    <name type="scientific">Chaetoceros debilis</name>
    <dbReference type="NCBI Taxonomy" id="122233"/>
    <lineage>
        <taxon>Eukaryota</taxon>
        <taxon>Sar</taxon>
        <taxon>Stramenopiles</taxon>
        <taxon>Ochrophyta</taxon>
        <taxon>Bacillariophyta</taxon>
        <taxon>Coscinodiscophyceae</taxon>
        <taxon>Chaetocerotophycidae</taxon>
        <taxon>Chaetocerotales</taxon>
        <taxon>Chaetocerotaceae</taxon>
        <taxon>Chaetoceros</taxon>
    </lineage>
</organism>
<dbReference type="GO" id="GO:0046872">
    <property type="term" value="F:metal ion binding"/>
    <property type="evidence" value="ECO:0007669"/>
    <property type="project" value="UniProtKB-KW"/>
</dbReference>
<feature type="region of interest" description="Disordered" evidence="11">
    <location>
        <begin position="129"/>
        <end position="155"/>
    </location>
</feature>
<dbReference type="CDD" id="cd07718">
    <property type="entry name" value="RNaseZ_ELAC1_ELAC2-C-term-like_MBL-fold"/>
    <property type="match status" value="1"/>
</dbReference>
<dbReference type="AlphaFoldDB" id="A0A7S3V661"/>
<dbReference type="EMBL" id="HBIO01005344">
    <property type="protein sequence ID" value="CAE0458930.1"/>
    <property type="molecule type" value="Transcribed_RNA"/>
</dbReference>
<evidence type="ECO:0000259" key="13">
    <source>
        <dbReference type="Pfam" id="PF13691"/>
    </source>
</evidence>
<proteinExistence type="inferred from homology"/>
<evidence type="ECO:0000256" key="9">
    <source>
        <dbReference type="ARBA" id="ARBA00022801"/>
    </source>
</evidence>
<evidence type="ECO:0000256" key="10">
    <source>
        <dbReference type="ARBA" id="ARBA00022833"/>
    </source>
</evidence>
<evidence type="ECO:0000256" key="4">
    <source>
        <dbReference type="ARBA" id="ARBA00012477"/>
    </source>
</evidence>
<comment type="cofactor">
    <cofactor evidence="2">
        <name>Zn(2+)</name>
        <dbReference type="ChEBI" id="CHEBI:29105"/>
    </cofactor>
</comment>
<keyword evidence="8" id="KW-0255">Endonuclease</keyword>
<keyword evidence="6" id="KW-0540">Nuclease</keyword>
<evidence type="ECO:0000256" key="11">
    <source>
        <dbReference type="SAM" id="MobiDB-lite"/>
    </source>
</evidence>
<evidence type="ECO:0000256" key="3">
    <source>
        <dbReference type="ARBA" id="ARBA00007823"/>
    </source>
</evidence>
<gene>
    <name evidence="14" type="ORF">CDEB00056_LOCUS3771</name>
</gene>
<dbReference type="GO" id="GO:0005739">
    <property type="term" value="C:mitochondrion"/>
    <property type="evidence" value="ECO:0007669"/>
    <property type="project" value="TreeGrafter"/>
</dbReference>
<dbReference type="EC" id="3.1.26.11" evidence="4"/>
<protein>
    <recommendedName>
        <fullName evidence="4">ribonuclease Z</fullName>
        <ecNumber evidence="4">3.1.26.11</ecNumber>
    </recommendedName>
</protein>
<evidence type="ECO:0000256" key="5">
    <source>
        <dbReference type="ARBA" id="ARBA00022694"/>
    </source>
</evidence>
<keyword evidence="5" id="KW-0819">tRNA processing</keyword>
<feature type="domain" description="Metallo-beta-lactamase" evidence="12">
    <location>
        <begin position="535"/>
        <end position="722"/>
    </location>
</feature>
<evidence type="ECO:0000256" key="2">
    <source>
        <dbReference type="ARBA" id="ARBA00001947"/>
    </source>
</evidence>
<evidence type="ECO:0000256" key="7">
    <source>
        <dbReference type="ARBA" id="ARBA00022723"/>
    </source>
</evidence>
<dbReference type="PANTHER" id="PTHR12553">
    <property type="entry name" value="ZINC PHOSPHODIESTERASE ELAC PROTEIN 2"/>
    <property type="match status" value="1"/>
</dbReference>
<dbReference type="Pfam" id="PF12706">
    <property type="entry name" value="Lactamase_B_2"/>
    <property type="match status" value="1"/>
</dbReference>
<dbReference type="InterPro" id="IPR047151">
    <property type="entry name" value="RNZ2-like"/>
</dbReference>
<evidence type="ECO:0000256" key="8">
    <source>
        <dbReference type="ARBA" id="ARBA00022759"/>
    </source>
</evidence>
<dbReference type="InterPro" id="IPR001279">
    <property type="entry name" value="Metallo-B-lactamas"/>
</dbReference>